<evidence type="ECO:0000313" key="2">
    <source>
        <dbReference type="EMBL" id="RKD96769.1"/>
    </source>
</evidence>
<feature type="compositionally biased region" description="Basic and acidic residues" evidence="1">
    <location>
        <begin position="94"/>
        <end position="112"/>
    </location>
</feature>
<dbReference type="EMBL" id="RAPQ01000012">
    <property type="protein sequence ID" value="RKD96769.1"/>
    <property type="molecule type" value="Genomic_DNA"/>
</dbReference>
<dbReference type="OrthoDB" id="713714at2"/>
<proteinExistence type="predicted"/>
<organism evidence="2 3">
    <name type="scientific">Marinifilum flexuosum</name>
    <dbReference type="NCBI Taxonomy" id="1117708"/>
    <lineage>
        <taxon>Bacteria</taxon>
        <taxon>Pseudomonadati</taxon>
        <taxon>Bacteroidota</taxon>
        <taxon>Bacteroidia</taxon>
        <taxon>Marinilabiliales</taxon>
        <taxon>Marinifilaceae</taxon>
    </lineage>
</organism>
<sequence>MKGSAQFKKIIAAKLEEIASKDALFAENLKKKNKNIDDCITCILNTVKSSGVCGFSDDEIFGMAMHYYDEDEIKIGGKLNCKVVTNHSAELSEEEKKQAKQEAFEREVEAQRTKLHKKKSTSKPEVKPQQSLLF</sequence>
<dbReference type="Proteomes" id="UP000284531">
    <property type="component" value="Unassembled WGS sequence"/>
</dbReference>
<gene>
    <name evidence="2" type="ORF">BXY64_3716</name>
</gene>
<feature type="region of interest" description="Disordered" evidence="1">
    <location>
        <begin position="90"/>
        <end position="134"/>
    </location>
</feature>
<evidence type="ECO:0000313" key="3">
    <source>
        <dbReference type="Proteomes" id="UP000284531"/>
    </source>
</evidence>
<keyword evidence="3" id="KW-1185">Reference proteome</keyword>
<reference evidence="2 3" key="1">
    <citation type="submission" date="2018-09" db="EMBL/GenBank/DDBJ databases">
        <title>Genomic Encyclopedia of Archaeal and Bacterial Type Strains, Phase II (KMG-II): from individual species to whole genera.</title>
        <authorList>
            <person name="Goeker M."/>
        </authorList>
    </citation>
    <scope>NUCLEOTIDE SEQUENCE [LARGE SCALE GENOMIC DNA]</scope>
    <source>
        <strain evidence="2 3">DSM 21950</strain>
    </source>
</reference>
<dbReference type="AlphaFoldDB" id="A0A419WMS9"/>
<comment type="caution">
    <text evidence="2">The sequence shown here is derived from an EMBL/GenBank/DDBJ whole genome shotgun (WGS) entry which is preliminary data.</text>
</comment>
<accession>A0A419WMS9</accession>
<dbReference type="RefSeq" id="WP_120241425.1">
    <property type="nucleotide sequence ID" value="NZ_RAPQ01000012.1"/>
</dbReference>
<evidence type="ECO:0000256" key="1">
    <source>
        <dbReference type="SAM" id="MobiDB-lite"/>
    </source>
</evidence>
<dbReference type="InterPro" id="IPR025624">
    <property type="entry name" value="PcfK"/>
</dbReference>
<name>A0A419WMS9_9BACT</name>
<protein>
    <submittedName>
        <fullName evidence="2">PcfK-like protein</fullName>
    </submittedName>
</protein>
<dbReference type="Pfam" id="PF14058">
    <property type="entry name" value="PcfK"/>
    <property type="match status" value="1"/>
</dbReference>